<reference evidence="2" key="1">
    <citation type="thesis" date="2021" institute="BYU ScholarsArchive" country="Provo, UT, USA">
        <title>Applications of and Algorithms for Genome Assembly and Genomic Analyses with an Emphasis on Marine Teleosts.</title>
        <authorList>
            <person name="Pickett B.D."/>
        </authorList>
    </citation>
    <scope>NUCLEOTIDE SEQUENCE</scope>
    <source>
        <strain evidence="2">HI-2016</strain>
    </source>
</reference>
<dbReference type="Proteomes" id="UP000824540">
    <property type="component" value="Unassembled WGS sequence"/>
</dbReference>
<dbReference type="OrthoDB" id="8965080at2759"/>
<sequence length="833" mass="91253">MDSGALSPKIKIGLQPPVKVLHAKIAPVIEKAEGGGEIKHIKIDNGALSPKIKIGLQPPVKVLHAKIEPVIEKVEGGGEIKHIKMDNGVLPPKIKIGLPPPVKVGYGKIAQVSKKVIGGNIMYKEEETEPYYLVTTEKETENMVEDWEDGLIQDQEKITHGKEPGSKCVTIQITDDGTIQRTTVTTKGDTTTTVTEKMKNGISIITRRVSRGGRSTSSVKIAKYNEQGISTFVNEAEIIEIKDILNILQKDGSVLQTIKTLKDGKAEVSKERNGKMPMHGNRIVHIKRTKAKQKDGTTITTVITTEVSKEATILTKTENSGMFDQLQHVPEGKILETVLTIERGNKDGTISIEEITTKEGKTTVSRKTFRGKPIQTESGKIHKDTKKVTVLKKDGSIVVITVIHEWTTITVIRKIIKGDITKTTTHIRKNHKIVQTSQAETKTLKVVNKDGSTTMTTETKEGKKVTTITEVIKGSIKKITKTVTEDGKPLKDQEEWKEISTVTKKDGTSETTTVTKKGDTTIIVVEVTKGYITTTTTTIKIGERVIKTFYYTSEEEIEDIEETSPKQETVETTREVNKNGMITITTITTNQGKTTVTSETVTGIKTEDMTPSTTKTNKVTNTDGTITKTTETKKGKTITTTETVKNKHETKTTVKMKEGDKPEETKEEIVEKTPTINQDGSIIKTKVDKKGDTTTTITEVTKGDTTSVTTEVTKGNKVVKKTEDIIETSSVIEKDGTTKTTTITKQGDTKTTVTKVTKEGKTYEQKEVTKGGKPIEKTEESTEKSTVVDKDGTSTTTTVTKKGDTITTVTDVTRGETTSTTTTVKKDGKTTTT</sequence>
<keyword evidence="3" id="KW-1185">Reference proteome</keyword>
<proteinExistence type="predicted"/>
<dbReference type="EMBL" id="JAFBMS010000008">
    <property type="protein sequence ID" value="KAG9349938.1"/>
    <property type="molecule type" value="Genomic_DNA"/>
</dbReference>
<protein>
    <submittedName>
        <fullName evidence="2">Uncharacterized protein</fullName>
    </submittedName>
</protein>
<gene>
    <name evidence="2" type="ORF">JZ751_026291</name>
</gene>
<name>A0A8T2PK83_9TELE</name>
<dbReference type="AlphaFoldDB" id="A0A8T2PK83"/>
<accession>A0A8T2PK83</accession>
<feature type="compositionally biased region" description="Basic and acidic residues" evidence="1">
    <location>
        <begin position="765"/>
        <end position="792"/>
    </location>
</feature>
<evidence type="ECO:0000313" key="3">
    <source>
        <dbReference type="Proteomes" id="UP000824540"/>
    </source>
</evidence>
<organism evidence="2 3">
    <name type="scientific">Albula glossodonta</name>
    <name type="common">roundjaw bonefish</name>
    <dbReference type="NCBI Taxonomy" id="121402"/>
    <lineage>
        <taxon>Eukaryota</taxon>
        <taxon>Metazoa</taxon>
        <taxon>Chordata</taxon>
        <taxon>Craniata</taxon>
        <taxon>Vertebrata</taxon>
        <taxon>Euteleostomi</taxon>
        <taxon>Actinopterygii</taxon>
        <taxon>Neopterygii</taxon>
        <taxon>Teleostei</taxon>
        <taxon>Albuliformes</taxon>
        <taxon>Albulidae</taxon>
        <taxon>Albula</taxon>
    </lineage>
</organism>
<feature type="region of interest" description="Disordered" evidence="1">
    <location>
        <begin position="765"/>
        <end position="799"/>
    </location>
</feature>
<evidence type="ECO:0000256" key="1">
    <source>
        <dbReference type="SAM" id="MobiDB-lite"/>
    </source>
</evidence>
<comment type="caution">
    <text evidence="2">The sequence shown here is derived from an EMBL/GenBank/DDBJ whole genome shotgun (WGS) entry which is preliminary data.</text>
</comment>
<feature type="non-terminal residue" evidence="2">
    <location>
        <position position="1"/>
    </location>
</feature>
<evidence type="ECO:0000313" key="2">
    <source>
        <dbReference type="EMBL" id="KAG9349938.1"/>
    </source>
</evidence>